<feature type="transmembrane region" description="Helical" evidence="1">
    <location>
        <begin position="200"/>
        <end position="219"/>
    </location>
</feature>
<comment type="caution">
    <text evidence="3">The sequence shown here is derived from an EMBL/GenBank/DDBJ whole genome shotgun (WGS) entry which is preliminary data.</text>
</comment>
<feature type="transmembrane region" description="Helical" evidence="1">
    <location>
        <begin position="239"/>
        <end position="261"/>
    </location>
</feature>
<feature type="transmembrane region" description="Helical" evidence="1">
    <location>
        <begin position="359"/>
        <end position="377"/>
    </location>
</feature>
<gene>
    <name evidence="3" type="ORF">GCM10016272_19150</name>
</gene>
<evidence type="ECO:0000256" key="2">
    <source>
        <dbReference type="SAM" id="SignalP"/>
    </source>
</evidence>
<keyword evidence="1" id="KW-1133">Transmembrane helix</keyword>
<feature type="chain" id="PRO_5046849721" evidence="2">
    <location>
        <begin position="31"/>
        <end position="381"/>
    </location>
</feature>
<keyword evidence="4" id="KW-1185">Reference proteome</keyword>
<feature type="signal peptide" evidence="2">
    <location>
        <begin position="1"/>
        <end position="30"/>
    </location>
</feature>
<feature type="transmembrane region" description="Helical" evidence="1">
    <location>
        <begin position="267"/>
        <end position="285"/>
    </location>
</feature>
<organism evidence="3 4">
    <name type="scientific">Psychrobacter glaciei</name>
    <dbReference type="NCBI Taxonomy" id="619771"/>
    <lineage>
        <taxon>Bacteria</taxon>
        <taxon>Pseudomonadati</taxon>
        <taxon>Pseudomonadota</taxon>
        <taxon>Gammaproteobacteria</taxon>
        <taxon>Moraxellales</taxon>
        <taxon>Moraxellaceae</taxon>
        <taxon>Psychrobacter</taxon>
    </lineage>
</organism>
<evidence type="ECO:0000313" key="4">
    <source>
        <dbReference type="Proteomes" id="UP000610203"/>
    </source>
</evidence>
<sequence length="381" mass="42272">MNALRRLIGSHTYRYLTLLLLALTCSVAQAHESSTAYLNLNLSDSESTAESKYDAEYELSLRDLALLIDIDPNKDSQVSWAEVKLQTSLIEQLIQSKIKLESSAQACQITKFAPLAINTRGGFNYLYSNFALSCTQPIDNLDYQILAGIDANHRLILTQANDDTALQVLAVGQSPLGSQANTGWMSTATNFLKSGIHHLLIGWDHLLFLFVLLIPAVYVRKQKQLIAVTKPKAALLEVFWIATSFTLAHSITLSLAALQIVSIPPRFIESLIALSIAFAALNNVVPLLRVRAVYLAFVFGLIHGFGFANVLVDLPLATSARVLALLSFNVGIEMGQLVFIALVFPIALLLRHTQFYKWIIFYIGSLISILVALWWFFERAF</sequence>
<dbReference type="EMBL" id="BMZR01000003">
    <property type="protein sequence ID" value="GHD34144.1"/>
    <property type="molecule type" value="Genomic_DNA"/>
</dbReference>
<keyword evidence="1" id="KW-0472">Membrane</keyword>
<dbReference type="Pfam" id="PF13795">
    <property type="entry name" value="HupE_UreJ_2"/>
    <property type="match status" value="1"/>
</dbReference>
<keyword evidence="2" id="KW-0732">Signal</keyword>
<accession>A0ABQ3GSI3</accession>
<dbReference type="Proteomes" id="UP000610203">
    <property type="component" value="Unassembled WGS sequence"/>
</dbReference>
<evidence type="ECO:0000313" key="3">
    <source>
        <dbReference type="EMBL" id="GHD34144.1"/>
    </source>
</evidence>
<feature type="transmembrane region" description="Helical" evidence="1">
    <location>
        <begin position="292"/>
        <end position="312"/>
    </location>
</feature>
<dbReference type="InterPro" id="IPR032809">
    <property type="entry name" value="Put_HupE_UreJ"/>
</dbReference>
<dbReference type="RefSeq" id="WP_189585121.1">
    <property type="nucleotide sequence ID" value="NZ_BMZR01000003.1"/>
</dbReference>
<reference evidence="4" key="1">
    <citation type="journal article" date="2019" name="Int. J. Syst. Evol. Microbiol.">
        <title>The Global Catalogue of Microorganisms (GCM) 10K type strain sequencing project: providing services to taxonomists for standard genome sequencing and annotation.</title>
        <authorList>
            <consortium name="The Broad Institute Genomics Platform"/>
            <consortium name="The Broad Institute Genome Sequencing Center for Infectious Disease"/>
            <person name="Wu L."/>
            <person name="Ma J."/>
        </authorList>
    </citation>
    <scope>NUCLEOTIDE SEQUENCE [LARGE SCALE GENOMIC DNA]</scope>
    <source>
        <strain evidence="4">KCTC 42280</strain>
    </source>
</reference>
<proteinExistence type="predicted"/>
<protein>
    <submittedName>
        <fullName evidence="3">Membrane protein</fullName>
    </submittedName>
</protein>
<evidence type="ECO:0000256" key="1">
    <source>
        <dbReference type="SAM" id="Phobius"/>
    </source>
</evidence>
<feature type="transmembrane region" description="Helical" evidence="1">
    <location>
        <begin position="324"/>
        <end position="350"/>
    </location>
</feature>
<keyword evidence="1" id="KW-0812">Transmembrane</keyword>
<name>A0ABQ3GSI3_9GAMM</name>